<protein>
    <submittedName>
        <fullName evidence="1">Uncharacterized protein</fullName>
    </submittedName>
</protein>
<dbReference type="EMBL" id="AGQV01000002">
    <property type="protein sequence ID" value="EHH68386.1"/>
    <property type="molecule type" value="Genomic_DNA"/>
</dbReference>
<proteinExistence type="predicted"/>
<dbReference type="PATRIC" id="fig|1088869.3.peg.1154"/>
<keyword evidence="2" id="KW-1185">Reference proteome</keyword>
<evidence type="ECO:0000313" key="2">
    <source>
        <dbReference type="Proteomes" id="UP000004949"/>
    </source>
</evidence>
<dbReference type="STRING" id="1088869.GMO_11560"/>
<dbReference type="RefSeq" id="WP_008851305.1">
    <property type="nucleotide sequence ID" value="NZ_AGQV01000002.1"/>
</dbReference>
<comment type="caution">
    <text evidence="1">The sequence shown here is derived from an EMBL/GenBank/DDBJ whole genome shotgun (WGS) entry which is preliminary data.</text>
</comment>
<name>G6XIV6_9PROT</name>
<gene>
    <name evidence="1" type="ORF">GMO_11560</name>
</gene>
<reference evidence="1 2" key="1">
    <citation type="submission" date="2011-10" db="EMBL/GenBank/DDBJ databases">
        <title>Genome sequence of Gluconobacter morbifer G707, isolated from Drosophila gut.</title>
        <authorList>
            <person name="Lee W.-J."/>
            <person name="Kim E.-K."/>
        </authorList>
    </citation>
    <scope>NUCLEOTIDE SEQUENCE [LARGE SCALE GENOMIC DNA]</scope>
    <source>
        <strain evidence="1 2">G707</strain>
    </source>
</reference>
<dbReference type="AlphaFoldDB" id="G6XIV6"/>
<evidence type="ECO:0000313" key="1">
    <source>
        <dbReference type="EMBL" id="EHH68386.1"/>
    </source>
</evidence>
<dbReference type="Proteomes" id="UP000004949">
    <property type="component" value="Unassembled WGS sequence"/>
</dbReference>
<sequence>MDIVGLRDPKSYFSAVAAAAVVNAVAGGAGNAAAVTGITIDLVALGVPQSLVFLLQSSATLSAAATLSLTDITFQTSGDGVTWEPYESSYGDPADPGVVGTGATGGSTVETVTGLEVYVASAQQYFRILFTPTLSASEKDTATIMAAVIAAGFARYPAA</sequence>
<organism evidence="1 2">
    <name type="scientific">Gluconobacter morbifer G707</name>
    <dbReference type="NCBI Taxonomy" id="1088869"/>
    <lineage>
        <taxon>Bacteria</taxon>
        <taxon>Pseudomonadati</taxon>
        <taxon>Pseudomonadota</taxon>
        <taxon>Alphaproteobacteria</taxon>
        <taxon>Acetobacterales</taxon>
        <taxon>Acetobacteraceae</taxon>
        <taxon>Gluconobacter</taxon>
    </lineage>
</organism>
<dbReference type="OrthoDB" id="9902215at2"/>
<accession>G6XIV6</accession>